<name>A0A7Y4P7P1_9CORY</name>
<dbReference type="GeneID" id="75007478"/>
<evidence type="ECO:0000313" key="1">
    <source>
        <dbReference type="EMBL" id="ARU45839.1"/>
    </source>
</evidence>
<accession>A0A7Y4P7P1</accession>
<dbReference type="Proteomes" id="UP000195652">
    <property type="component" value="Chromosome"/>
</dbReference>
<protein>
    <submittedName>
        <fullName evidence="1">Uncharacterized protein</fullName>
    </submittedName>
</protein>
<reference evidence="1 2" key="2">
    <citation type="journal article" date="2020" name="Antonie Van Leeuwenhoek">
        <title>Phylogenomic characterisation of a novel corynebacterial species pathogenic to animals.</title>
        <authorList>
            <person name="Moller J."/>
            <person name="Musella L."/>
            <person name="Melnikov V."/>
            <person name="Geissdorfer W."/>
            <person name="Burkovski A."/>
            <person name="Sangal V."/>
        </authorList>
    </citation>
    <scope>NUCLEOTIDE SEQUENCE [LARGE SCALE GENOMIC DNA]</scope>
    <source>
        <strain evidence="1 2">PO100/5</strain>
    </source>
</reference>
<reference evidence="1 2" key="1">
    <citation type="journal article" date="2014" name="BMC Vet. Res.">
        <title>First report of Corynebacterium pseudotuberculosis from caseous lymphadenitis lesions in Black Alentejano pig (Sus scrofa domesticus).</title>
        <authorList>
            <person name="Oliveira M."/>
            <person name="Barroco C."/>
            <person name="Mottola C."/>
            <person name="Santos R."/>
            <person name="Lemsaddek A."/>
            <person name="Tavares L."/>
            <person name="Semedo-Lemsaddek T."/>
        </authorList>
    </citation>
    <scope>NUCLEOTIDE SEQUENCE [LARGE SCALE GENOMIC DNA]</scope>
    <source>
        <strain evidence="1 2">PO100/5</strain>
    </source>
</reference>
<proteinExistence type="predicted"/>
<keyword evidence="2" id="KW-1185">Reference proteome</keyword>
<sequence length="416" mass="44588">MFLPAPTHFNDVIVDGVISQAEISEAFTQLLGYVHEYEFNATPTGYQVQFHTRHGLHTYEGVLAAHIDSEREWRWAQEYTFDIPELSLTQPASDELVAAARTLNGNGPAYLVPLDDGALDVVILSDVLPHLSMPAALTVGLGSLLAADPDALRRAVLAYAAQRGLSFHENSGHLEVSSPDGETACIDIARGTVSCPEWNGKNLSLSDVQSDAALVSAEHQLLFEGTYPDAHVAVDPHTATATIKSAYGESATAEATILAVVDDNWTWAWNDEQLMHSPGVTRALGLKAFAMDNGIPELLGQPIPLHRAQELALESVAKPVLREWVHAVASLPDGRRVMLLLQSPRLQLPAATKASIAATLCCPLASMVNTQRAIATYAHFRGIAPSAFDGYTLRLSCSDGSVLVSFNANGAIVGVN</sequence>
<reference evidence="1 2" key="4">
    <citation type="journal article" date="2020" name="PLoS ONE">
        <title>Taxonomic classification of strain PO100/5 shows a broader geographic distribution and genetic markers of the recently described Corynebacterium silvaticum.</title>
        <authorList>
            <person name="Viana M.V.C."/>
            <person name="Profeta R."/>
            <person name="da Silva A.L."/>
            <person name="Hurtado R."/>
            <person name="Cerqueira J.C."/>
            <person name="Ribeiro B.F.S."/>
            <person name="Almeida M.O."/>
            <person name="Morais-Rodrigues F."/>
            <person name="Soares S.C."/>
            <person name="Oliveira M."/>
            <person name="Tavares L."/>
            <person name="Figueiredo H."/>
            <person name="Wattam A.R."/>
            <person name="Barh D."/>
            <person name="Ghosh P."/>
            <person name="Silva A."/>
            <person name="Azevedo V."/>
        </authorList>
    </citation>
    <scope>NUCLEOTIDE SEQUENCE [LARGE SCALE GENOMIC DNA]</scope>
    <source>
        <strain evidence="1 2">PO100/5</strain>
    </source>
</reference>
<dbReference type="InterPro" id="IPR049249">
    <property type="entry name" value="DUF6882"/>
</dbReference>
<reference evidence="1 2" key="3">
    <citation type="journal article" date="2020" name="Int. J. Syst. Evol. Microbiol.">
        <title>Corynebacterium silvaticum sp. nov., a unique group of NTTB corynebacteria in wild boar and roe deer.</title>
        <authorList>
            <person name="Dangel A."/>
            <person name="Berger A."/>
            <person name="Rau J."/>
            <person name="Eisenberg T."/>
            <person name="Kampfer P."/>
            <person name="Margos G."/>
            <person name="Contzen M."/>
            <person name="Busse H.J."/>
            <person name="Konrad R."/>
            <person name="Peters M."/>
            <person name="Sting R."/>
            <person name="Sing A."/>
        </authorList>
    </citation>
    <scope>NUCLEOTIDE SEQUENCE [LARGE SCALE GENOMIC DNA]</scope>
    <source>
        <strain evidence="1 2">PO100/5</strain>
    </source>
</reference>
<dbReference type="Pfam" id="PF21813">
    <property type="entry name" value="DUF6882"/>
    <property type="match status" value="1"/>
</dbReference>
<dbReference type="OrthoDB" id="4428117at2"/>
<organism evidence="1 2">
    <name type="scientific">Corynebacterium silvaticum</name>
    <dbReference type="NCBI Taxonomy" id="2320431"/>
    <lineage>
        <taxon>Bacteria</taxon>
        <taxon>Bacillati</taxon>
        <taxon>Actinomycetota</taxon>
        <taxon>Actinomycetes</taxon>
        <taxon>Mycobacteriales</taxon>
        <taxon>Corynebacteriaceae</taxon>
        <taxon>Corynebacterium</taxon>
    </lineage>
</organism>
<gene>
    <name evidence="1" type="ORF">CBE74_04255</name>
</gene>
<dbReference type="EMBL" id="CP021417">
    <property type="protein sequence ID" value="ARU45839.1"/>
    <property type="molecule type" value="Genomic_DNA"/>
</dbReference>
<evidence type="ECO:0000313" key="2">
    <source>
        <dbReference type="Proteomes" id="UP000195652"/>
    </source>
</evidence>
<dbReference type="RefSeq" id="WP_087453669.1">
    <property type="nucleotide sequence ID" value="NZ_CP021417.2"/>
</dbReference>
<dbReference type="AlphaFoldDB" id="A0A7Y4P7P1"/>
<dbReference type="KEGG" id="csil:CBE74_04255"/>